<dbReference type="RefSeq" id="WP_063696347.1">
    <property type="nucleotide sequence ID" value="NZ_LUUB01000021.1"/>
</dbReference>
<dbReference type="Proteomes" id="UP000076959">
    <property type="component" value="Unassembled WGS sequence"/>
</dbReference>
<reference evidence="2 3" key="1">
    <citation type="submission" date="2016-03" db="EMBL/GenBank/DDBJ databases">
        <title>Draft Genome Sequence of the Strain BR 10245 (Bradyrhizobium sp.) isolated from nodules of Centrolobium paraense.</title>
        <authorList>
            <person name="Simoes-Araujo J.L.Sr."/>
            <person name="Barauna A.C."/>
            <person name="Silva K."/>
            <person name="Zilli J.E."/>
        </authorList>
    </citation>
    <scope>NUCLEOTIDE SEQUENCE [LARGE SCALE GENOMIC DNA]</scope>
    <source>
        <strain evidence="2 3">BR 10245</strain>
    </source>
</reference>
<evidence type="ECO:0008006" key="4">
    <source>
        <dbReference type="Google" id="ProtNLM"/>
    </source>
</evidence>
<proteinExistence type="predicted"/>
<keyword evidence="1" id="KW-0812">Transmembrane</keyword>
<evidence type="ECO:0000256" key="1">
    <source>
        <dbReference type="SAM" id="Phobius"/>
    </source>
</evidence>
<accession>A0A176Z6W1</accession>
<dbReference type="EMBL" id="LUUB01000021">
    <property type="protein sequence ID" value="OAF15854.1"/>
    <property type="molecule type" value="Genomic_DNA"/>
</dbReference>
<dbReference type="STRING" id="1505087.AYJ54_39220"/>
<comment type="caution">
    <text evidence="2">The sequence shown here is derived from an EMBL/GenBank/DDBJ whole genome shotgun (WGS) entry which is preliminary data.</text>
</comment>
<keyword evidence="1" id="KW-1133">Transmembrane helix</keyword>
<sequence>MISMQKFEGYLARFPIAAVAAYVALVVLFAFTTVQTVFEILSSRDAAASSAEILQTLEARQPAQRSAVRNDVSVPTGSAFLEGQTVSVASAMLLQRVLAATKRANGNTLSSQVDIQGPLAKSGFVSATFNIELPAASLQPLLYDLEAGMPFLFIDELVVQAATGSTDNSKLRLVLGISAQRQSAN</sequence>
<evidence type="ECO:0000313" key="3">
    <source>
        <dbReference type="Proteomes" id="UP000076959"/>
    </source>
</evidence>
<gene>
    <name evidence="2" type="ORF">AYJ54_39220</name>
</gene>
<dbReference type="InterPro" id="IPR034756">
    <property type="entry name" value="T2SSM_b"/>
</dbReference>
<feature type="transmembrane region" description="Helical" evidence="1">
    <location>
        <begin position="12"/>
        <end position="34"/>
    </location>
</feature>
<dbReference type="Pfam" id="PF10741">
    <property type="entry name" value="T2SSM_b"/>
    <property type="match status" value="1"/>
</dbReference>
<dbReference type="OrthoDB" id="8228433at2"/>
<organism evidence="2 3">
    <name type="scientific">Bradyrhizobium centrolobii</name>
    <dbReference type="NCBI Taxonomy" id="1505087"/>
    <lineage>
        <taxon>Bacteria</taxon>
        <taxon>Pseudomonadati</taxon>
        <taxon>Pseudomonadota</taxon>
        <taxon>Alphaproteobacteria</taxon>
        <taxon>Hyphomicrobiales</taxon>
        <taxon>Nitrobacteraceae</taxon>
        <taxon>Bradyrhizobium</taxon>
    </lineage>
</organism>
<keyword evidence="1" id="KW-0472">Membrane</keyword>
<protein>
    <recommendedName>
        <fullName evidence="4">General secretion pathway protein GspM</fullName>
    </recommendedName>
</protein>
<keyword evidence="3" id="KW-1185">Reference proteome</keyword>
<dbReference type="NCBIfam" id="NF040576">
    <property type="entry name" value="T2SS_GspM_XpsM"/>
    <property type="match status" value="1"/>
</dbReference>
<dbReference type="AlphaFoldDB" id="A0A176Z6W1"/>
<name>A0A176Z6W1_9BRAD</name>
<evidence type="ECO:0000313" key="2">
    <source>
        <dbReference type="EMBL" id="OAF15854.1"/>
    </source>
</evidence>